<evidence type="ECO:0000313" key="1">
    <source>
        <dbReference type="EMBL" id="KAJ8886113.1"/>
    </source>
</evidence>
<dbReference type="EMBL" id="JARBHB010000004">
    <property type="protein sequence ID" value="KAJ8886113.1"/>
    <property type="molecule type" value="Genomic_DNA"/>
</dbReference>
<accession>A0ABQ9HP26</accession>
<dbReference type="Pfam" id="PF01359">
    <property type="entry name" value="Transposase_1"/>
    <property type="match status" value="1"/>
</dbReference>
<name>A0ABQ9HP26_9NEOP</name>
<keyword evidence="2" id="KW-1185">Reference proteome</keyword>
<gene>
    <name evidence="1" type="ORF">PR048_012322</name>
</gene>
<proteinExistence type="predicted"/>
<dbReference type="InterPro" id="IPR036397">
    <property type="entry name" value="RNaseH_sf"/>
</dbReference>
<dbReference type="Gene3D" id="3.30.420.10">
    <property type="entry name" value="Ribonuclease H-like superfamily/Ribonuclease H"/>
    <property type="match status" value="1"/>
</dbReference>
<organism evidence="1 2">
    <name type="scientific">Dryococelus australis</name>
    <dbReference type="NCBI Taxonomy" id="614101"/>
    <lineage>
        <taxon>Eukaryota</taxon>
        <taxon>Metazoa</taxon>
        <taxon>Ecdysozoa</taxon>
        <taxon>Arthropoda</taxon>
        <taxon>Hexapoda</taxon>
        <taxon>Insecta</taxon>
        <taxon>Pterygota</taxon>
        <taxon>Neoptera</taxon>
        <taxon>Polyneoptera</taxon>
        <taxon>Phasmatodea</taxon>
        <taxon>Verophasmatodea</taxon>
        <taxon>Anareolatae</taxon>
        <taxon>Phasmatidae</taxon>
        <taxon>Eurycanthinae</taxon>
        <taxon>Dryococelus</taxon>
    </lineage>
</organism>
<sequence length="92" mass="10622">MEMRSGAISSIQVQSSIGWNCFQRRPDHSKKSRLQKSKFKTMLIAFFGNDGIIQKEFVSAGQTVNAASYEQVLKRLLQRIRRIRPELHRTGK</sequence>
<reference evidence="1 2" key="1">
    <citation type="submission" date="2023-02" db="EMBL/GenBank/DDBJ databases">
        <title>LHISI_Scaffold_Assembly.</title>
        <authorList>
            <person name="Stuart O.P."/>
            <person name="Cleave R."/>
            <person name="Magrath M.J.L."/>
            <person name="Mikheyev A.S."/>
        </authorList>
    </citation>
    <scope>NUCLEOTIDE SEQUENCE [LARGE SCALE GENOMIC DNA]</scope>
    <source>
        <strain evidence="1">Daus_M_001</strain>
        <tissue evidence="1">Leg muscle</tissue>
    </source>
</reference>
<protein>
    <submittedName>
        <fullName evidence="1">Uncharacterized protein</fullName>
    </submittedName>
</protein>
<dbReference type="InterPro" id="IPR001888">
    <property type="entry name" value="Transposase_1"/>
</dbReference>
<comment type="caution">
    <text evidence="1">The sequence shown here is derived from an EMBL/GenBank/DDBJ whole genome shotgun (WGS) entry which is preliminary data.</text>
</comment>
<evidence type="ECO:0000313" key="2">
    <source>
        <dbReference type="Proteomes" id="UP001159363"/>
    </source>
</evidence>
<dbReference type="Proteomes" id="UP001159363">
    <property type="component" value="Chromosome X"/>
</dbReference>